<keyword evidence="2" id="KW-1185">Reference proteome</keyword>
<dbReference type="Proteomes" id="UP000823775">
    <property type="component" value="Unassembled WGS sequence"/>
</dbReference>
<protein>
    <recommendedName>
        <fullName evidence="3">Zinc finger GRF-type domain-containing protein</fullName>
    </recommendedName>
</protein>
<proteinExistence type="predicted"/>
<gene>
    <name evidence="1" type="ORF">HAX54_018754</name>
</gene>
<accession>A0ABS8S1W3</accession>
<reference evidence="1 2" key="1">
    <citation type="journal article" date="2021" name="BMC Genomics">
        <title>Datura genome reveals duplications of psychoactive alkaloid biosynthetic genes and high mutation rate following tissue culture.</title>
        <authorList>
            <person name="Rajewski A."/>
            <person name="Carter-House D."/>
            <person name="Stajich J."/>
            <person name="Litt A."/>
        </authorList>
    </citation>
    <scope>NUCLEOTIDE SEQUENCE [LARGE SCALE GENOMIC DNA]</scope>
    <source>
        <strain evidence="1">AR-01</strain>
    </source>
</reference>
<evidence type="ECO:0008006" key="3">
    <source>
        <dbReference type="Google" id="ProtNLM"/>
    </source>
</evidence>
<comment type="caution">
    <text evidence="1">The sequence shown here is derived from an EMBL/GenBank/DDBJ whole genome shotgun (WGS) entry which is preliminary data.</text>
</comment>
<dbReference type="EMBL" id="JACEIK010000229">
    <property type="protein sequence ID" value="MCD7452927.1"/>
    <property type="molecule type" value="Genomic_DNA"/>
</dbReference>
<name>A0ABS8S1W3_DATST</name>
<sequence length="141" mass="16952">MEEVRLDLNKFCMDYGESMLNAEVRCSHDLLLPLKTSWCNNNLGRRSWSCLYYDAKKCKFFRWRDGLVDERSKFIISKLVKKMKEMNEELISKVKKIKEMERMVAYNDSEIIEMIENSTMMEMKEKFAFTVKELEEHLPQL</sequence>
<dbReference type="PANTHER" id="PTHR33248">
    <property type="entry name" value="ZINC ION-BINDING PROTEIN"/>
    <property type="match status" value="1"/>
</dbReference>
<evidence type="ECO:0000313" key="2">
    <source>
        <dbReference type="Proteomes" id="UP000823775"/>
    </source>
</evidence>
<organism evidence="1 2">
    <name type="scientific">Datura stramonium</name>
    <name type="common">Jimsonweed</name>
    <name type="synonym">Common thornapple</name>
    <dbReference type="NCBI Taxonomy" id="4076"/>
    <lineage>
        <taxon>Eukaryota</taxon>
        <taxon>Viridiplantae</taxon>
        <taxon>Streptophyta</taxon>
        <taxon>Embryophyta</taxon>
        <taxon>Tracheophyta</taxon>
        <taxon>Spermatophyta</taxon>
        <taxon>Magnoliopsida</taxon>
        <taxon>eudicotyledons</taxon>
        <taxon>Gunneridae</taxon>
        <taxon>Pentapetalae</taxon>
        <taxon>asterids</taxon>
        <taxon>lamiids</taxon>
        <taxon>Solanales</taxon>
        <taxon>Solanaceae</taxon>
        <taxon>Solanoideae</taxon>
        <taxon>Datureae</taxon>
        <taxon>Datura</taxon>
    </lineage>
</organism>
<evidence type="ECO:0000313" key="1">
    <source>
        <dbReference type="EMBL" id="MCD7452927.1"/>
    </source>
</evidence>